<dbReference type="RefSeq" id="WP_228424153.1">
    <property type="nucleotide sequence ID" value="NZ_PGFD01000001.1"/>
</dbReference>
<dbReference type="NCBIfam" id="TIGR03696">
    <property type="entry name" value="Rhs_assc_core"/>
    <property type="match status" value="1"/>
</dbReference>
<dbReference type="Pfam" id="PF20041">
    <property type="entry name" value="DUF6443"/>
    <property type="match status" value="1"/>
</dbReference>
<dbReference type="PANTHER" id="PTHR32305">
    <property type="match status" value="1"/>
</dbReference>
<accession>A0A2M9C6G6</accession>
<feature type="signal peptide" evidence="2">
    <location>
        <begin position="1"/>
        <end position="23"/>
    </location>
</feature>
<evidence type="ECO:0000256" key="1">
    <source>
        <dbReference type="SAM" id="MobiDB-lite"/>
    </source>
</evidence>
<dbReference type="PANTHER" id="PTHR32305:SF15">
    <property type="entry name" value="PROTEIN RHSA-RELATED"/>
    <property type="match status" value="1"/>
</dbReference>
<feature type="region of interest" description="Disordered" evidence="1">
    <location>
        <begin position="328"/>
        <end position="353"/>
    </location>
</feature>
<name>A0A2M9C6G6_9FLAO</name>
<keyword evidence="2" id="KW-0732">Signal</keyword>
<dbReference type="InterPro" id="IPR022385">
    <property type="entry name" value="Rhs_assc_core"/>
</dbReference>
<feature type="chain" id="PRO_5014760654" evidence="2">
    <location>
        <begin position="24"/>
        <end position="1166"/>
    </location>
</feature>
<gene>
    <name evidence="4" type="ORF">CLV73_0370</name>
</gene>
<evidence type="ECO:0000259" key="3">
    <source>
        <dbReference type="Pfam" id="PF20041"/>
    </source>
</evidence>
<organism evidence="4 5">
    <name type="scientific">Chryseobacterium geocarposphaerae</name>
    <dbReference type="NCBI Taxonomy" id="1416776"/>
    <lineage>
        <taxon>Bacteria</taxon>
        <taxon>Pseudomonadati</taxon>
        <taxon>Bacteroidota</taxon>
        <taxon>Flavobacteriia</taxon>
        <taxon>Flavobacteriales</taxon>
        <taxon>Weeksellaceae</taxon>
        <taxon>Chryseobacterium group</taxon>
        <taxon>Chryseobacterium</taxon>
    </lineage>
</organism>
<evidence type="ECO:0000256" key="2">
    <source>
        <dbReference type="SAM" id="SignalP"/>
    </source>
</evidence>
<proteinExistence type="predicted"/>
<protein>
    <submittedName>
        <fullName evidence="4">RHS repeat-associated protein</fullName>
    </submittedName>
</protein>
<keyword evidence="5" id="KW-1185">Reference proteome</keyword>
<dbReference type="EMBL" id="PGFD01000001">
    <property type="protein sequence ID" value="PJJ66394.1"/>
    <property type="molecule type" value="Genomic_DNA"/>
</dbReference>
<evidence type="ECO:0000313" key="5">
    <source>
        <dbReference type="Proteomes" id="UP000228740"/>
    </source>
</evidence>
<dbReference type="Gene3D" id="2.180.10.10">
    <property type="entry name" value="RHS repeat-associated core"/>
    <property type="match status" value="1"/>
</dbReference>
<dbReference type="AlphaFoldDB" id="A0A2M9C6G6"/>
<comment type="caution">
    <text evidence="4">The sequence shown here is derived from an EMBL/GenBank/DDBJ whole genome shotgun (WGS) entry which is preliminary data.</text>
</comment>
<feature type="compositionally biased region" description="Low complexity" evidence="1">
    <location>
        <begin position="328"/>
        <end position="347"/>
    </location>
</feature>
<evidence type="ECO:0000313" key="4">
    <source>
        <dbReference type="EMBL" id="PJJ66394.1"/>
    </source>
</evidence>
<dbReference type="Proteomes" id="UP000228740">
    <property type="component" value="Unassembled WGS sequence"/>
</dbReference>
<sequence>MKKIIIPISALFVAGLYSGQTTAPSTAENYIYSKTYLDYDGNNQPVKSSETIQYFDGLGRPKQVINIKASPSNKDLVTTIPYDGFGRQVDSWLPVPMPTMNGAIQSGVDGAAQTYYSDSSPFAHKNVEASPLSRVISQVQPGLDWQGHPVQLNYEANAGGEVKKYTATFDYGSFESNITLSQTGYLANQLYKNTVTDEDGNATIEFKNKDGQVVLVRKVISATENADTYYVYNEYNQLAYVIPPLASVLSSLNPTVLDNLCYQYKYDHRNRLVEKKLPGKGKEYMIYDKQDRLIMVQDANLNTQGQWLFTKYDQFGRVVYTGLTSSSSSRQSIQNDVNNNTANPTNNESRSTTPVSYNGIDLYYTNVSIPYTISTLLSVNYYDTYPTGTPAFTSSIPNQSAVLTGNVSSGLTTRSLSLATYVKNIEDDNWTKNYSYYDLKGRVIATHSINHLGGYTKTESRLDFAGVPQQTITRHKRLSTDTERVIDENFTYDSQNRLVQHTHKVDSNATEILTQNIYNDLSQVTTKKVGGLDVSTPLQEVNYAYNIRGWMTKINDPANLNGKLFGYEVRYNNPVNSNITPGKFNGNIAEVDWNNGSENLLKRYNYDYDRLNRLKNAFYKEPTTGSSGNFDEYLTYDLNGNISNLKRSANPISGMTSTLVDNLDYIYQGNRLTQVIENSLNLTGYEGGNNIIDYDLNGNMTTMKDKGIQYIGYNHLNVPDQFSITQTDPFLGTTTNFGLNYLYRADGVKVRKTYSTGGGRGQSTTYKYTDYLDGFQYYFSETVAPCLWCRTSVAYEQEAFKDPIIVVPLAWTLDFVGTAEGFYSYTENRYIYQYKDHLGNARVSYAKKSDGNLEITDTNNYYAFGMNHIGGLKGVFGGYQSYKYNGKELQESGMYDYGARFYMPDLGRWGVVDPLAETSRRWSPYTYAFNNPIRFIDPDGMQNKDIIITGSEKDKAFEQLQASVQGQLNLSMDEKGKVTATKIEGVEQTDASNLLFHAANVDKEHIVTLKTDSDLRMDSSGDGSVLHQGGAYGGSYKHGGKVYANNVVNPDFLGKLETLMNKIKGTSILHEALEGYIGSVLSPGSPAAITESDKSQGYNDAHDLANYIDPRNIESNNFILSRTPSRTHISSTQVLLKDEISFKNKTTGEVTPFGTYQGIYKKSQKK</sequence>
<dbReference type="InterPro" id="IPR045619">
    <property type="entry name" value="DUF6443"/>
</dbReference>
<feature type="domain" description="DUF6443" evidence="3">
    <location>
        <begin position="41"/>
        <end position="149"/>
    </location>
</feature>
<reference evidence="4 5" key="1">
    <citation type="submission" date="2017-11" db="EMBL/GenBank/DDBJ databases">
        <title>Genomic Encyclopedia of Archaeal and Bacterial Type Strains, Phase II (KMG-II): From Individual Species to Whole Genera.</title>
        <authorList>
            <person name="Goeker M."/>
        </authorList>
    </citation>
    <scope>NUCLEOTIDE SEQUENCE [LARGE SCALE GENOMIC DNA]</scope>
    <source>
        <strain evidence="4 5">DSM 27617</strain>
    </source>
</reference>
<dbReference type="InterPro" id="IPR050708">
    <property type="entry name" value="T6SS_VgrG/RHS"/>
</dbReference>